<keyword evidence="1" id="KW-0812">Transmembrane</keyword>
<sequence>MKRGTRFFIGFAAAIITYASLTAFIGPRYHFGWYHDYGRGYYHRWHSHLPYWQQPPYGPPPDSFYTQPPQHNY</sequence>
<dbReference type="AlphaFoldDB" id="A0A4U3L8U5"/>
<evidence type="ECO:0000313" key="3">
    <source>
        <dbReference type="Proteomes" id="UP000305848"/>
    </source>
</evidence>
<dbReference type="EMBL" id="SZQL01000002">
    <property type="protein sequence ID" value="TKK70939.1"/>
    <property type="molecule type" value="Genomic_DNA"/>
</dbReference>
<name>A0A4U3L8U5_9BACT</name>
<dbReference type="RefSeq" id="WP_137260538.1">
    <property type="nucleotide sequence ID" value="NZ_SZQL01000002.1"/>
</dbReference>
<accession>A0A4U3L8U5</accession>
<gene>
    <name evidence="2" type="ORF">FC093_04415</name>
</gene>
<protein>
    <submittedName>
        <fullName evidence="2">Uncharacterized protein</fullName>
    </submittedName>
</protein>
<keyword evidence="1" id="KW-0472">Membrane</keyword>
<proteinExistence type="predicted"/>
<keyword evidence="1" id="KW-1133">Transmembrane helix</keyword>
<evidence type="ECO:0000256" key="1">
    <source>
        <dbReference type="SAM" id="Phobius"/>
    </source>
</evidence>
<reference evidence="2 3" key="1">
    <citation type="submission" date="2019-05" db="EMBL/GenBank/DDBJ databases">
        <title>Panacibacter sp. strain 17mud1-8 Genome sequencing and assembly.</title>
        <authorList>
            <person name="Chhetri G."/>
        </authorList>
    </citation>
    <scope>NUCLEOTIDE SEQUENCE [LARGE SCALE GENOMIC DNA]</scope>
    <source>
        <strain evidence="2 3">17mud1-8</strain>
    </source>
</reference>
<evidence type="ECO:0000313" key="2">
    <source>
        <dbReference type="EMBL" id="TKK70939.1"/>
    </source>
</evidence>
<feature type="transmembrane region" description="Helical" evidence="1">
    <location>
        <begin position="7"/>
        <end position="26"/>
    </location>
</feature>
<keyword evidence="3" id="KW-1185">Reference proteome</keyword>
<dbReference type="Proteomes" id="UP000305848">
    <property type="component" value="Unassembled WGS sequence"/>
</dbReference>
<organism evidence="2 3">
    <name type="scientific">Ilyomonas limi</name>
    <dbReference type="NCBI Taxonomy" id="2575867"/>
    <lineage>
        <taxon>Bacteria</taxon>
        <taxon>Pseudomonadati</taxon>
        <taxon>Bacteroidota</taxon>
        <taxon>Chitinophagia</taxon>
        <taxon>Chitinophagales</taxon>
        <taxon>Chitinophagaceae</taxon>
        <taxon>Ilyomonas</taxon>
    </lineage>
</organism>
<comment type="caution">
    <text evidence="2">The sequence shown here is derived from an EMBL/GenBank/DDBJ whole genome shotgun (WGS) entry which is preliminary data.</text>
</comment>